<dbReference type="InterPro" id="IPR001763">
    <property type="entry name" value="Rhodanese-like_dom"/>
</dbReference>
<dbReference type="SMART" id="SM00450">
    <property type="entry name" value="RHOD"/>
    <property type="match status" value="1"/>
</dbReference>
<dbReference type="CDD" id="cd00158">
    <property type="entry name" value="RHOD"/>
    <property type="match status" value="1"/>
</dbReference>
<dbReference type="InterPro" id="IPR050229">
    <property type="entry name" value="GlpE_sulfurtransferase"/>
</dbReference>
<comment type="caution">
    <text evidence="3">The sequence shown here is derived from an EMBL/GenBank/DDBJ whole genome shotgun (WGS) entry which is preliminary data.</text>
</comment>
<dbReference type="Gene3D" id="3.40.250.10">
    <property type="entry name" value="Rhodanese-like domain"/>
    <property type="match status" value="1"/>
</dbReference>
<dbReference type="PANTHER" id="PTHR43031:SF18">
    <property type="entry name" value="RHODANESE-RELATED SULFURTRANSFERASES"/>
    <property type="match status" value="1"/>
</dbReference>
<protein>
    <submittedName>
        <fullName evidence="3">Rhodanese-like domain-containing protein</fullName>
    </submittedName>
</protein>
<dbReference type="RefSeq" id="WP_226189949.1">
    <property type="nucleotide sequence ID" value="NZ_JAJADQ010000015.1"/>
</dbReference>
<feature type="chain" id="PRO_5045954910" evidence="1">
    <location>
        <begin position="24"/>
        <end position="124"/>
    </location>
</feature>
<organism evidence="3 4">
    <name type="scientific">Hymenobacter nitidus</name>
    <dbReference type="NCBI Taxonomy" id="2880929"/>
    <lineage>
        <taxon>Bacteria</taxon>
        <taxon>Pseudomonadati</taxon>
        <taxon>Bacteroidota</taxon>
        <taxon>Cytophagia</taxon>
        <taxon>Cytophagales</taxon>
        <taxon>Hymenobacteraceae</taxon>
        <taxon>Hymenobacter</taxon>
    </lineage>
</organism>
<keyword evidence="4" id="KW-1185">Reference proteome</keyword>
<name>A0ABS8AIP0_9BACT</name>
<evidence type="ECO:0000313" key="3">
    <source>
        <dbReference type="EMBL" id="MCB2380222.1"/>
    </source>
</evidence>
<dbReference type="PANTHER" id="PTHR43031">
    <property type="entry name" value="FAD-DEPENDENT OXIDOREDUCTASE"/>
    <property type="match status" value="1"/>
</dbReference>
<gene>
    <name evidence="3" type="ORF">LGH70_21705</name>
</gene>
<dbReference type="PROSITE" id="PS00380">
    <property type="entry name" value="RHODANESE_1"/>
    <property type="match status" value="1"/>
</dbReference>
<dbReference type="InterPro" id="IPR036873">
    <property type="entry name" value="Rhodanese-like_dom_sf"/>
</dbReference>
<proteinExistence type="predicted"/>
<dbReference type="PROSITE" id="PS50206">
    <property type="entry name" value="RHODANESE_3"/>
    <property type="match status" value="1"/>
</dbReference>
<accession>A0ABS8AIP0</accession>
<dbReference type="Proteomes" id="UP001165297">
    <property type="component" value="Unassembled WGS sequence"/>
</dbReference>
<keyword evidence="1" id="KW-0732">Signal</keyword>
<dbReference type="InterPro" id="IPR001307">
    <property type="entry name" value="Thiosulphate_STrfase_CS"/>
</dbReference>
<dbReference type="Pfam" id="PF00581">
    <property type="entry name" value="Rhodanese"/>
    <property type="match status" value="1"/>
</dbReference>
<reference evidence="3" key="1">
    <citation type="submission" date="2021-10" db="EMBL/GenBank/DDBJ databases">
        <authorList>
            <person name="Dean J.D."/>
            <person name="Kim M.K."/>
            <person name="Newey C.N."/>
            <person name="Stoker T.S."/>
            <person name="Thompson D.W."/>
            <person name="Grose J.H."/>
        </authorList>
    </citation>
    <scope>NUCLEOTIDE SEQUENCE</scope>
    <source>
        <strain evidence="3">BT635</strain>
    </source>
</reference>
<evidence type="ECO:0000256" key="1">
    <source>
        <dbReference type="SAM" id="SignalP"/>
    </source>
</evidence>
<feature type="signal peptide" evidence="1">
    <location>
        <begin position="1"/>
        <end position="23"/>
    </location>
</feature>
<dbReference type="SUPFAM" id="SSF52821">
    <property type="entry name" value="Rhodanese/Cell cycle control phosphatase"/>
    <property type="match status" value="1"/>
</dbReference>
<dbReference type="EMBL" id="JAJADQ010000015">
    <property type="protein sequence ID" value="MCB2380222.1"/>
    <property type="molecule type" value="Genomic_DNA"/>
</dbReference>
<evidence type="ECO:0000259" key="2">
    <source>
        <dbReference type="PROSITE" id="PS50206"/>
    </source>
</evidence>
<feature type="domain" description="Rhodanese" evidence="2">
    <location>
        <begin position="37"/>
        <end position="124"/>
    </location>
</feature>
<evidence type="ECO:0000313" key="4">
    <source>
        <dbReference type="Proteomes" id="UP001165297"/>
    </source>
</evidence>
<sequence>MSHFAFLLSLFAMFGLFQGTAPAYKNLTPAQFSTAVRERGAVLLDVRRPDEFAAGHLPGAVNIDVTSPDFARRVAALDKTKPTYVYCRSGARSATAASQLTKAGFGQVSNLLGGVLDWPEKLVR</sequence>